<dbReference type="Pfam" id="PF25273">
    <property type="entry name" value="DUF7869"/>
    <property type="match status" value="1"/>
</dbReference>
<proteinExistence type="predicted"/>
<evidence type="ECO:0000313" key="3">
    <source>
        <dbReference type="Proteomes" id="UP001642484"/>
    </source>
</evidence>
<protein>
    <recommendedName>
        <fullName evidence="1">DUF7869 domain-containing protein</fullName>
    </recommendedName>
</protein>
<sequence>GHRGDTLQVLGHPACQQAYKRLLRLGSDRFARLSTAVRNGDIDCPLDLRYSTREFTAWTDKRQIVHDFLHELHTTLAEPMPESRCCSKRPRLIKKRDDKIIQRATGMVEKALPPGSFCEYLAMLRSKHPGLKCSYKLFTTAAASEFARMIRPKLTATAIICHGRDTMVHLSVPGVHSDSSHSIELIARMLERLRERNVDGCGPELLIQGDNGPKEIKNNALVRYLSMLVCHGKLRRAEIHEGIGSLIANFAKLPSCWSRIVSTLPSITSTLCPLTLAVVMSDQTNLTSRWLWWTESVTGI</sequence>
<name>A0ABP0I315_9DINO</name>
<evidence type="ECO:0000313" key="2">
    <source>
        <dbReference type="EMBL" id="CAK8995824.1"/>
    </source>
</evidence>
<organism evidence="2 3">
    <name type="scientific">Durusdinium trenchii</name>
    <dbReference type="NCBI Taxonomy" id="1381693"/>
    <lineage>
        <taxon>Eukaryota</taxon>
        <taxon>Sar</taxon>
        <taxon>Alveolata</taxon>
        <taxon>Dinophyceae</taxon>
        <taxon>Suessiales</taxon>
        <taxon>Symbiodiniaceae</taxon>
        <taxon>Durusdinium</taxon>
    </lineage>
</organism>
<comment type="caution">
    <text evidence="2">The sequence shown here is derived from an EMBL/GenBank/DDBJ whole genome shotgun (WGS) entry which is preliminary data.</text>
</comment>
<reference evidence="2 3" key="1">
    <citation type="submission" date="2024-02" db="EMBL/GenBank/DDBJ databases">
        <authorList>
            <person name="Chen Y."/>
            <person name="Shah S."/>
            <person name="Dougan E. K."/>
            <person name="Thang M."/>
            <person name="Chan C."/>
        </authorList>
    </citation>
    <scope>NUCLEOTIDE SEQUENCE [LARGE SCALE GENOMIC DNA]</scope>
</reference>
<evidence type="ECO:0000259" key="1">
    <source>
        <dbReference type="Pfam" id="PF25273"/>
    </source>
</evidence>
<dbReference type="EMBL" id="CAXAMN010001699">
    <property type="protein sequence ID" value="CAK8995824.1"/>
    <property type="molecule type" value="Genomic_DNA"/>
</dbReference>
<keyword evidence="3" id="KW-1185">Reference proteome</keyword>
<accession>A0ABP0I315</accession>
<feature type="non-terminal residue" evidence="2">
    <location>
        <position position="1"/>
    </location>
</feature>
<dbReference type="Proteomes" id="UP001642484">
    <property type="component" value="Unassembled WGS sequence"/>
</dbReference>
<gene>
    <name evidence="2" type="ORF">CCMP2556_LOCUS4190</name>
</gene>
<feature type="domain" description="DUF7869" evidence="1">
    <location>
        <begin position="156"/>
        <end position="235"/>
    </location>
</feature>
<dbReference type="InterPro" id="IPR057191">
    <property type="entry name" value="DUF7869"/>
</dbReference>